<organism evidence="1 2">
    <name type="scientific">Winogradskyella aurantia</name>
    <dbReference type="NCBI Taxonomy" id="1915063"/>
    <lineage>
        <taxon>Bacteria</taxon>
        <taxon>Pseudomonadati</taxon>
        <taxon>Bacteroidota</taxon>
        <taxon>Flavobacteriia</taxon>
        <taxon>Flavobacteriales</taxon>
        <taxon>Flavobacteriaceae</taxon>
        <taxon>Winogradskyella</taxon>
    </lineage>
</organism>
<accession>A0A265US76</accession>
<proteinExistence type="predicted"/>
<comment type="caution">
    <text evidence="1">The sequence shown here is derived from an EMBL/GenBank/DDBJ whole genome shotgun (WGS) entry which is preliminary data.</text>
</comment>
<evidence type="ECO:0000313" key="1">
    <source>
        <dbReference type="EMBL" id="OZV68169.1"/>
    </source>
</evidence>
<name>A0A265US76_9FLAO</name>
<protein>
    <submittedName>
        <fullName evidence="1">Uncharacterized protein</fullName>
    </submittedName>
</protein>
<keyword evidence="2" id="KW-1185">Reference proteome</keyword>
<sequence length="214" mass="25249">MIGILLAFQVNSWKEQRDNSSLEKVMMKNLNTEFKNNLHKLNDSRMQYKETEKSIRLLMSFMQFSSDELKKTNIDSLIAKSIDVYDYSPTQNSLTEILATGNLKLITKDSLKTMLLEWSAELNEKEESWQTLDDFNQNLVLPYLTKKASMRNIDKYSLMKWNDKSKFEVNYEDLFDDIEFENHLDNIGWAVVNYSMTLERLQNIVEKIIEITND</sequence>
<dbReference type="AlphaFoldDB" id="A0A265US76"/>
<reference evidence="1 2" key="1">
    <citation type="submission" date="2017-05" db="EMBL/GenBank/DDBJ databases">
        <title>The draft genome sequence of Idiomarina salinarum WNB302.</title>
        <authorList>
            <person name="Sun Y."/>
            <person name="Chen B."/>
            <person name="Du Z."/>
        </authorList>
    </citation>
    <scope>NUCLEOTIDE SEQUENCE [LARGE SCALE GENOMIC DNA]</scope>
    <source>
        <strain evidence="1 2">WNB302</strain>
    </source>
</reference>
<dbReference type="Proteomes" id="UP000216840">
    <property type="component" value="Unassembled WGS sequence"/>
</dbReference>
<evidence type="ECO:0000313" key="2">
    <source>
        <dbReference type="Proteomes" id="UP000216840"/>
    </source>
</evidence>
<gene>
    <name evidence="1" type="ORF">CA834_11015</name>
</gene>
<dbReference type="EMBL" id="NGJN01000005">
    <property type="protein sequence ID" value="OZV68169.1"/>
    <property type="molecule type" value="Genomic_DNA"/>
</dbReference>